<feature type="transmembrane region" description="Helical" evidence="1">
    <location>
        <begin position="25"/>
        <end position="50"/>
    </location>
</feature>
<dbReference type="EMBL" id="CP093313">
    <property type="protein sequence ID" value="UWZ84252.1"/>
    <property type="molecule type" value="Genomic_DNA"/>
</dbReference>
<protein>
    <submittedName>
        <fullName evidence="2">Uncharacterized protein</fullName>
    </submittedName>
</protein>
<dbReference type="KEGG" id="orp:MOP44_27365"/>
<organism evidence="2 3">
    <name type="scientific">Occallatibacter riparius</name>
    <dbReference type="NCBI Taxonomy" id="1002689"/>
    <lineage>
        <taxon>Bacteria</taxon>
        <taxon>Pseudomonadati</taxon>
        <taxon>Acidobacteriota</taxon>
        <taxon>Terriglobia</taxon>
        <taxon>Terriglobales</taxon>
        <taxon>Acidobacteriaceae</taxon>
        <taxon>Occallatibacter</taxon>
    </lineage>
</organism>
<dbReference type="RefSeq" id="WP_260793757.1">
    <property type="nucleotide sequence ID" value="NZ_CP093313.1"/>
</dbReference>
<keyword evidence="1" id="KW-0812">Transmembrane</keyword>
<evidence type="ECO:0000256" key="1">
    <source>
        <dbReference type="SAM" id="Phobius"/>
    </source>
</evidence>
<evidence type="ECO:0000313" key="2">
    <source>
        <dbReference type="EMBL" id="UWZ84252.1"/>
    </source>
</evidence>
<proteinExistence type="predicted"/>
<keyword evidence="1" id="KW-1133">Transmembrane helix</keyword>
<dbReference type="AlphaFoldDB" id="A0A9J7BMZ0"/>
<dbReference type="Proteomes" id="UP001059380">
    <property type="component" value="Chromosome"/>
</dbReference>
<keyword evidence="1" id="KW-0472">Membrane</keyword>
<accession>A0A9J7BMZ0</accession>
<sequence>MSEPQLPPDSSEEDLDRAPRTINLWVVYGLMFLALLVAIGLATLIVLPFYQHRR</sequence>
<name>A0A9J7BMZ0_9BACT</name>
<evidence type="ECO:0000313" key="3">
    <source>
        <dbReference type="Proteomes" id="UP001059380"/>
    </source>
</evidence>
<keyword evidence="3" id="KW-1185">Reference proteome</keyword>
<reference evidence="2" key="1">
    <citation type="submission" date="2021-04" db="EMBL/GenBank/DDBJ databases">
        <title>Phylogenetic analysis of Acidobacteriaceae.</title>
        <authorList>
            <person name="Qiu L."/>
            <person name="Zhang Q."/>
        </authorList>
    </citation>
    <scope>NUCLEOTIDE SEQUENCE</scope>
    <source>
        <strain evidence="2">DSM 25168</strain>
    </source>
</reference>
<gene>
    <name evidence="2" type="ORF">MOP44_27365</name>
</gene>